<reference evidence="3" key="1">
    <citation type="journal article" date="2023" name="Science">
        <title>Genome structures resolve the early diversification of teleost fishes.</title>
        <authorList>
            <person name="Parey E."/>
            <person name="Louis A."/>
            <person name="Montfort J."/>
            <person name="Bouchez O."/>
            <person name="Roques C."/>
            <person name="Iampietro C."/>
            <person name="Lluch J."/>
            <person name="Castinel A."/>
            <person name="Donnadieu C."/>
            <person name="Desvignes T."/>
            <person name="Floi Bucao C."/>
            <person name="Jouanno E."/>
            <person name="Wen M."/>
            <person name="Mejri S."/>
            <person name="Dirks R."/>
            <person name="Jansen H."/>
            <person name="Henkel C."/>
            <person name="Chen W.J."/>
            <person name="Zahm M."/>
            <person name="Cabau C."/>
            <person name="Klopp C."/>
            <person name="Thompson A.W."/>
            <person name="Robinson-Rechavi M."/>
            <person name="Braasch I."/>
            <person name="Lecointre G."/>
            <person name="Bobe J."/>
            <person name="Postlethwait J.H."/>
            <person name="Berthelot C."/>
            <person name="Roest Crollius H."/>
            <person name="Guiguen Y."/>
        </authorList>
    </citation>
    <scope>NUCLEOTIDE SEQUENCE</scope>
    <source>
        <strain evidence="3">NC1722</strain>
    </source>
</reference>
<dbReference type="GO" id="GO:0005737">
    <property type="term" value="C:cytoplasm"/>
    <property type="evidence" value="ECO:0007669"/>
    <property type="project" value="TreeGrafter"/>
</dbReference>
<dbReference type="SUPFAM" id="SSF81296">
    <property type="entry name" value="E set domains"/>
    <property type="match status" value="2"/>
</dbReference>
<dbReference type="PANTHER" id="PTHR11188">
    <property type="entry name" value="ARRESTIN DOMAIN CONTAINING PROTEIN"/>
    <property type="match status" value="1"/>
</dbReference>
<dbReference type="PANTHER" id="PTHR11188:SF135">
    <property type="entry name" value="ARRESTIN DOMAIN CONTAINING 3-LIKE-RELATED"/>
    <property type="match status" value="1"/>
</dbReference>
<dbReference type="Gene3D" id="2.60.40.640">
    <property type="match status" value="2"/>
</dbReference>
<dbReference type="InterPro" id="IPR011021">
    <property type="entry name" value="Arrestin-like_N"/>
</dbReference>
<dbReference type="Proteomes" id="UP001221898">
    <property type="component" value="Unassembled WGS sequence"/>
</dbReference>
<accession>A0AAD7T5R7</accession>
<comment type="similarity">
    <text evidence="1">Belongs to the arrestin family.</text>
</comment>
<comment type="caution">
    <text evidence="3">The sequence shown here is derived from an EMBL/GenBank/DDBJ whole genome shotgun (WGS) entry which is preliminary data.</text>
</comment>
<dbReference type="InterPro" id="IPR011022">
    <property type="entry name" value="Arrestin_C-like"/>
</dbReference>
<organism evidence="3 4">
    <name type="scientific">Aldrovandia affinis</name>
    <dbReference type="NCBI Taxonomy" id="143900"/>
    <lineage>
        <taxon>Eukaryota</taxon>
        <taxon>Metazoa</taxon>
        <taxon>Chordata</taxon>
        <taxon>Craniata</taxon>
        <taxon>Vertebrata</taxon>
        <taxon>Euteleostomi</taxon>
        <taxon>Actinopterygii</taxon>
        <taxon>Neopterygii</taxon>
        <taxon>Teleostei</taxon>
        <taxon>Notacanthiformes</taxon>
        <taxon>Halosauridae</taxon>
        <taxon>Aldrovandia</taxon>
    </lineage>
</organism>
<name>A0AAD7T5R7_9TELE</name>
<gene>
    <name evidence="3" type="ORF">AAFF_G00024470</name>
</gene>
<protein>
    <recommendedName>
        <fullName evidence="2">Arrestin C-terminal-like domain-containing protein</fullName>
    </recommendedName>
</protein>
<dbReference type="AlphaFoldDB" id="A0AAD7T5R7"/>
<dbReference type="SMART" id="SM01017">
    <property type="entry name" value="Arrestin_C"/>
    <property type="match status" value="1"/>
</dbReference>
<evidence type="ECO:0000259" key="2">
    <source>
        <dbReference type="SMART" id="SM01017"/>
    </source>
</evidence>
<keyword evidence="4" id="KW-1185">Reference proteome</keyword>
<evidence type="ECO:0000313" key="3">
    <source>
        <dbReference type="EMBL" id="KAJ8414924.1"/>
    </source>
</evidence>
<dbReference type="GO" id="GO:0005886">
    <property type="term" value="C:plasma membrane"/>
    <property type="evidence" value="ECO:0007669"/>
    <property type="project" value="TreeGrafter"/>
</dbReference>
<proteinExistence type="inferred from homology"/>
<dbReference type="EMBL" id="JAINUG010000011">
    <property type="protein sequence ID" value="KAJ8414924.1"/>
    <property type="molecule type" value="Genomic_DNA"/>
</dbReference>
<dbReference type="InterPro" id="IPR014752">
    <property type="entry name" value="Arrestin-like_C"/>
</dbReference>
<dbReference type="InterPro" id="IPR014756">
    <property type="entry name" value="Ig_E-set"/>
</dbReference>
<dbReference type="GO" id="GO:0015031">
    <property type="term" value="P:protein transport"/>
    <property type="evidence" value="ECO:0007669"/>
    <property type="project" value="TreeGrafter"/>
</dbReference>
<dbReference type="GO" id="GO:0007399">
    <property type="term" value="P:nervous system development"/>
    <property type="evidence" value="ECO:0007669"/>
    <property type="project" value="UniProtKB-ARBA"/>
</dbReference>
<evidence type="ECO:0000256" key="1">
    <source>
        <dbReference type="ARBA" id="ARBA00005298"/>
    </source>
</evidence>
<feature type="domain" description="Arrestin C-terminal-like" evidence="2">
    <location>
        <begin position="187"/>
        <end position="302"/>
    </location>
</feature>
<dbReference type="InterPro" id="IPR050357">
    <property type="entry name" value="Arrestin_domain-protein"/>
</dbReference>
<dbReference type="Pfam" id="PF02752">
    <property type="entry name" value="Arrestin_C"/>
    <property type="match status" value="1"/>
</dbReference>
<sequence length="315" mass="35348">MSSTVKNISIHYDAINEHNTFSNGDIISGRVILELSKEAKINSLSVKAKGKAEVRWTEGHGDKSETYYSKEKCFKLEQFILKKRKGDGDGHQSMLMDECGETYSTVISAGSHVYPFTFQIPQGNMPSSFKGIHGKVIYWLEAKLDRSMRLDSKTVSEFNFASNADMSNPQIMSPQIGTKSKKMKLFTSGNASMNVRTERMGYMQGEAITITADIENNTSRALVTKFSVEQKQSFFARPGRRVHTKHILKEEAAPVPSSTRQTITKVLKLPPDLATSINNCPIIKVEYSLKVYLDVPYATDPERTDYDEMEVISSD</sequence>
<dbReference type="Pfam" id="PF00339">
    <property type="entry name" value="Arrestin_N"/>
    <property type="match status" value="1"/>
</dbReference>
<evidence type="ECO:0000313" key="4">
    <source>
        <dbReference type="Proteomes" id="UP001221898"/>
    </source>
</evidence>